<evidence type="ECO:0000256" key="5">
    <source>
        <dbReference type="ARBA" id="ARBA00022824"/>
    </source>
</evidence>
<organism evidence="13 14">
    <name type="scientific">Geosmithia morbida</name>
    <dbReference type="NCBI Taxonomy" id="1094350"/>
    <lineage>
        <taxon>Eukaryota</taxon>
        <taxon>Fungi</taxon>
        <taxon>Dikarya</taxon>
        <taxon>Ascomycota</taxon>
        <taxon>Pezizomycotina</taxon>
        <taxon>Sordariomycetes</taxon>
        <taxon>Hypocreomycetidae</taxon>
        <taxon>Hypocreales</taxon>
        <taxon>Bionectriaceae</taxon>
        <taxon>Geosmithia</taxon>
    </lineage>
</organism>
<feature type="transmembrane region" description="Helical" evidence="11">
    <location>
        <begin position="265"/>
        <end position="282"/>
    </location>
</feature>
<evidence type="ECO:0000256" key="2">
    <source>
        <dbReference type="ARBA" id="ARBA00009808"/>
    </source>
</evidence>
<feature type="transmembrane region" description="Helical" evidence="11">
    <location>
        <begin position="46"/>
        <end position="63"/>
    </location>
</feature>
<name>A0A9P4YZ66_9HYPO</name>
<dbReference type="GO" id="GO:0046513">
    <property type="term" value="P:ceramide biosynthetic process"/>
    <property type="evidence" value="ECO:0007669"/>
    <property type="project" value="InterPro"/>
</dbReference>
<keyword evidence="4 9" id="KW-0812">Transmembrane</keyword>
<keyword evidence="6 11" id="KW-1133">Transmembrane helix</keyword>
<evidence type="ECO:0000259" key="12">
    <source>
        <dbReference type="PROSITE" id="PS50922"/>
    </source>
</evidence>
<dbReference type="InterPro" id="IPR016439">
    <property type="entry name" value="Lag1/Lac1-like"/>
</dbReference>
<keyword evidence="3" id="KW-0808">Transferase</keyword>
<keyword evidence="14" id="KW-1185">Reference proteome</keyword>
<feature type="compositionally biased region" description="Low complexity" evidence="10">
    <location>
        <begin position="372"/>
        <end position="387"/>
    </location>
</feature>
<dbReference type="AlphaFoldDB" id="A0A9P4YZ66"/>
<feature type="transmembrane region" description="Helical" evidence="11">
    <location>
        <begin position="320"/>
        <end position="342"/>
    </location>
</feature>
<keyword evidence="5" id="KW-0256">Endoplasmic reticulum</keyword>
<comment type="similarity">
    <text evidence="2">Belongs to the sphingosine N-acyltransferase family.</text>
</comment>
<feature type="compositionally biased region" description="Polar residues" evidence="10">
    <location>
        <begin position="1"/>
        <end position="14"/>
    </location>
</feature>
<evidence type="ECO:0000256" key="6">
    <source>
        <dbReference type="ARBA" id="ARBA00022989"/>
    </source>
</evidence>
<evidence type="ECO:0000256" key="8">
    <source>
        <dbReference type="ARBA" id="ARBA00023180"/>
    </source>
</evidence>
<dbReference type="RefSeq" id="XP_035323000.1">
    <property type="nucleotide sequence ID" value="XM_035466988.1"/>
</dbReference>
<accession>A0A9P4YZ66</accession>
<feature type="transmembrane region" description="Helical" evidence="11">
    <location>
        <begin position="136"/>
        <end position="156"/>
    </location>
</feature>
<dbReference type="SMART" id="SM00724">
    <property type="entry name" value="TLC"/>
    <property type="match status" value="1"/>
</dbReference>
<dbReference type="InterPro" id="IPR006634">
    <property type="entry name" value="TLC-dom"/>
</dbReference>
<evidence type="ECO:0000256" key="11">
    <source>
        <dbReference type="SAM" id="Phobius"/>
    </source>
</evidence>
<dbReference type="OrthoDB" id="3053196at2759"/>
<dbReference type="Proteomes" id="UP000749293">
    <property type="component" value="Unassembled WGS sequence"/>
</dbReference>
<comment type="caution">
    <text evidence="13">The sequence shown here is derived from an EMBL/GenBank/DDBJ whole genome shotgun (WGS) entry which is preliminary data.</text>
</comment>
<dbReference type="Pfam" id="PF03798">
    <property type="entry name" value="TRAM_LAG1_CLN8"/>
    <property type="match status" value="1"/>
</dbReference>
<proteinExistence type="inferred from homology"/>
<feature type="domain" description="TLC" evidence="12">
    <location>
        <begin position="133"/>
        <end position="351"/>
    </location>
</feature>
<keyword evidence="8" id="KW-0325">Glycoprotein</keyword>
<evidence type="ECO:0000256" key="9">
    <source>
        <dbReference type="PROSITE-ProRule" id="PRU00205"/>
    </source>
</evidence>
<feature type="transmembrane region" description="Helical" evidence="11">
    <location>
        <begin position="219"/>
        <end position="245"/>
    </location>
</feature>
<feature type="transmembrane region" description="Helical" evidence="11">
    <location>
        <begin position="188"/>
        <end position="207"/>
    </location>
</feature>
<dbReference type="PANTHER" id="PTHR12560">
    <property type="entry name" value="LONGEVITY ASSURANCE FACTOR 1 LAG1"/>
    <property type="match status" value="1"/>
</dbReference>
<reference evidence="13" key="1">
    <citation type="submission" date="2020-03" db="EMBL/GenBank/DDBJ databases">
        <title>Site-based positive gene gene selection in Geosmithia morbida across the United States reveals a broad range of putative effectors and factors for local host and environmental adapation.</title>
        <authorList>
            <person name="Onufrak A."/>
            <person name="Murdoch R.W."/>
            <person name="Gazis R."/>
            <person name="Huff M."/>
            <person name="Staton M."/>
            <person name="Klingeman W."/>
            <person name="Hadziabdic D."/>
        </authorList>
    </citation>
    <scope>NUCLEOTIDE SEQUENCE</scope>
    <source>
        <strain evidence="13">1262</strain>
    </source>
</reference>
<dbReference type="GO" id="GO:0005789">
    <property type="term" value="C:endoplasmic reticulum membrane"/>
    <property type="evidence" value="ECO:0007669"/>
    <property type="project" value="UniProtKB-SubCell"/>
</dbReference>
<evidence type="ECO:0000313" key="14">
    <source>
        <dbReference type="Proteomes" id="UP000749293"/>
    </source>
</evidence>
<dbReference type="PANTHER" id="PTHR12560:SF11">
    <property type="entry name" value="CERAMIDE SYNTHASE LAC1-RELATED"/>
    <property type="match status" value="1"/>
</dbReference>
<evidence type="ECO:0000313" key="13">
    <source>
        <dbReference type="EMBL" id="KAF4124348.1"/>
    </source>
</evidence>
<dbReference type="PROSITE" id="PS50922">
    <property type="entry name" value="TLC"/>
    <property type="match status" value="1"/>
</dbReference>
<sequence>MGANYTDLQPSAQVPPQMLSRSRQHRKAYSKRNRAEVLSLMRRRSWTFPLSLTIAVLALYVVNPTDTNPTSHLIFPSYKLSSRTAGGLAQYGKGPWDVAFVAFYTVFLTFTRDVCMQELLSPLARAWGIKSRAKRARFAENTYTALYVAVVGPWGVHVMSRTPVWYFDTRGMYEGFPHAAHDASFKCYYLLQAAFWAQQVVVMVLGLEKRRKDFREFVAHHVVTVALVALSYRFHFAYMGIAVYITHDVSDLFLALSKSLNYLNHPLQGASFALCIAVWVYLRHYVNLRILYSALPGSEFSTVGPYVLNWEAEQYKCPLSNFIAFGLLAALQALNLFWLYCLMRAAYKFVFLGVAKDDRSDDEEAEEKTVVASNGSAGCATGSGTATVQGRKSRKAEKAAA</sequence>
<dbReference type="PIRSF" id="PIRSF005225">
    <property type="entry name" value="LAG1_LAC1"/>
    <property type="match status" value="1"/>
</dbReference>
<evidence type="ECO:0000256" key="10">
    <source>
        <dbReference type="SAM" id="MobiDB-lite"/>
    </source>
</evidence>
<evidence type="ECO:0000256" key="7">
    <source>
        <dbReference type="ARBA" id="ARBA00023136"/>
    </source>
</evidence>
<evidence type="ECO:0000256" key="3">
    <source>
        <dbReference type="ARBA" id="ARBA00022679"/>
    </source>
</evidence>
<protein>
    <submittedName>
        <fullName evidence="13">Acyl-CoA-dependent ceramide synthase</fullName>
    </submittedName>
</protein>
<keyword evidence="7 9" id="KW-0472">Membrane</keyword>
<feature type="region of interest" description="Disordered" evidence="10">
    <location>
        <begin position="1"/>
        <end position="26"/>
    </location>
</feature>
<gene>
    <name evidence="13" type="ORF">GMORB2_5014</name>
</gene>
<dbReference type="GO" id="GO:0050291">
    <property type="term" value="F:sphingosine N-acyltransferase activity"/>
    <property type="evidence" value="ECO:0007669"/>
    <property type="project" value="InterPro"/>
</dbReference>
<dbReference type="EMBL" id="JAANYQ010000004">
    <property type="protein sequence ID" value="KAF4124348.1"/>
    <property type="molecule type" value="Genomic_DNA"/>
</dbReference>
<feature type="region of interest" description="Disordered" evidence="10">
    <location>
        <begin position="363"/>
        <end position="401"/>
    </location>
</feature>
<comment type="subcellular location">
    <subcellularLocation>
        <location evidence="1">Endoplasmic reticulum membrane</location>
        <topology evidence="1">Multi-pass membrane protein</topology>
    </subcellularLocation>
</comment>
<dbReference type="GeneID" id="55971242"/>
<evidence type="ECO:0000256" key="4">
    <source>
        <dbReference type="ARBA" id="ARBA00022692"/>
    </source>
</evidence>
<evidence type="ECO:0000256" key="1">
    <source>
        <dbReference type="ARBA" id="ARBA00004477"/>
    </source>
</evidence>